<dbReference type="InterPro" id="IPR006439">
    <property type="entry name" value="HAD-SF_hydro_IA"/>
</dbReference>
<sequence>MLRLGESVLSNTNDAHWSHIRTLDSFDGVDHLFLSFQVGCQKPDPAIYRHVEQATAFSGDQIIFFDDDNANVDAALARGREAHCVAPQSSIEEIRGYLHAAGLT</sequence>
<protein>
    <submittedName>
        <fullName evidence="1">Uncharacterized protein</fullName>
    </submittedName>
</protein>
<dbReference type="OrthoDB" id="9797415at2"/>
<dbReference type="PANTHER" id="PTHR43611:SF3">
    <property type="entry name" value="FLAVIN MONONUCLEOTIDE HYDROLASE 1, CHLOROPLATIC"/>
    <property type="match status" value="1"/>
</dbReference>
<dbReference type="InterPro" id="IPR036412">
    <property type="entry name" value="HAD-like_sf"/>
</dbReference>
<organism evidence="1 2">
    <name type="scientific">Cupriavidus necator</name>
    <name type="common">Alcaligenes eutrophus</name>
    <name type="synonym">Ralstonia eutropha</name>
    <dbReference type="NCBI Taxonomy" id="106590"/>
    <lineage>
        <taxon>Bacteria</taxon>
        <taxon>Pseudomonadati</taxon>
        <taxon>Pseudomonadota</taxon>
        <taxon>Betaproteobacteria</taxon>
        <taxon>Burkholderiales</taxon>
        <taxon>Burkholderiaceae</taxon>
        <taxon>Cupriavidus</taxon>
    </lineage>
</organism>
<name>A0A2P1DUZ5_CUPNE</name>
<gene>
    <name evidence="1" type="ORF">BJN34_0115</name>
</gene>
<dbReference type="Gene3D" id="3.40.50.1000">
    <property type="entry name" value="HAD superfamily/HAD-like"/>
    <property type="match status" value="1"/>
</dbReference>
<dbReference type="AlphaFoldDB" id="A0A2P1DUZ5"/>
<accession>A0A2P1DUZ5</accession>
<dbReference type="NCBIfam" id="TIGR01509">
    <property type="entry name" value="HAD-SF-IA-v3"/>
    <property type="match status" value="1"/>
</dbReference>
<dbReference type="PANTHER" id="PTHR43611">
    <property type="entry name" value="ALPHA-D-GLUCOSE 1-PHOSPHATE PHOSPHATASE"/>
    <property type="match status" value="1"/>
</dbReference>
<reference evidence="2" key="1">
    <citation type="submission" date="2017-02" db="EMBL/GenBank/DDBJ databases">
        <title>Complete genome sequence of Cupriavidus necator strain NH9, a 3-chlorobenzoate degrader.</title>
        <authorList>
            <person name="Moriuchi R."/>
            <person name="Dohra H."/>
            <person name="Ogawa N."/>
        </authorList>
    </citation>
    <scope>NUCLEOTIDE SEQUENCE [LARGE SCALE GENOMIC DNA]</scope>
    <source>
        <strain evidence="2">NH9</strain>
    </source>
</reference>
<dbReference type="KEGG" id="cuh:BJN34_0115"/>
<evidence type="ECO:0000313" key="2">
    <source>
        <dbReference type="Proteomes" id="UP000189627"/>
    </source>
</evidence>
<dbReference type="RefSeq" id="WP_078197131.1">
    <property type="nucleotide sequence ID" value="NZ_CP017757.2"/>
</dbReference>
<proteinExistence type="predicted"/>
<dbReference type="SUPFAM" id="SSF56784">
    <property type="entry name" value="HAD-like"/>
    <property type="match status" value="1"/>
</dbReference>
<dbReference type="Proteomes" id="UP000189627">
    <property type="component" value="Chromosome 1"/>
</dbReference>
<dbReference type="InterPro" id="IPR023214">
    <property type="entry name" value="HAD_sf"/>
</dbReference>
<evidence type="ECO:0000313" key="1">
    <source>
        <dbReference type="EMBL" id="AVK72206.1"/>
    </source>
</evidence>
<dbReference type="EMBL" id="CP017757">
    <property type="protein sequence ID" value="AVK72206.1"/>
    <property type="molecule type" value="Genomic_DNA"/>
</dbReference>